<dbReference type="GO" id="GO:0006796">
    <property type="term" value="P:phosphate-containing compound metabolic process"/>
    <property type="evidence" value="ECO:0007669"/>
    <property type="project" value="UniProtKB-ARBA"/>
</dbReference>
<dbReference type="AlphaFoldDB" id="A0A1F7IYJ2"/>
<evidence type="ECO:0000256" key="1">
    <source>
        <dbReference type="ARBA" id="ARBA00022679"/>
    </source>
</evidence>
<dbReference type="PANTHER" id="PTHR10584">
    <property type="entry name" value="SUGAR KINASE"/>
    <property type="match status" value="1"/>
</dbReference>
<dbReference type="InterPro" id="IPR002139">
    <property type="entry name" value="Ribo/fructo_kinase"/>
</dbReference>
<dbReference type="Gene3D" id="3.40.1190.20">
    <property type="match status" value="1"/>
</dbReference>
<dbReference type="Pfam" id="PF00294">
    <property type="entry name" value="PfkB"/>
    <property type="match status" value="1"/>
</dbReference>
<dbReference type="InterPro" id="IPR029056">
    <property type="entry name" value="Ribokinase-like"/>
</dbReference>
<feature type="domain" description="Carbohydrate kinase PfkB" evidence="3">
    <location>
        <begin position="41"/>
        <end position="305"/>
    </location>
</feature>
<dbReference type="Proteomes" id="UP000177141">
    <property type="component" value="Unassembled WGS sequence"/>
</dbReference>
<name>A0A1F7IYJ2_9BACT</name>
<dbReference type="EMBL" id="MGAL01000016">
    <property type="protein sequence ID" value="OGK48446.1"/>
    <property type="molecule type" value="Genomic_DNA"/>
</dbReference>
<gene>
    <name evidence="4" type="ORF">A3A93_04610</name>
</gene>
<comment type="caution">
    <text evidence="4">The sequence shown here is derived from an EMBL/GenBank/DDBJ whole genome shotgun (WGS) entry which is preliminary data.</text>
</comment>
<dbReference type="GO" id="GO:0016301">
    <property type="term" value="F:kinase activity"/>
    <property type="evidence" value="ECO:0007669"/>
    <property type="project" value="UniProtKB-KW"/>
</dbReference>
<sequence>MVDVLCIGTVSIDLYYKGDFLTHNQDRFELAIGGKYFSDFFYESLGGGGANVAIGVTKNGLKAGLIAKIGNNPFKKIIIEKLDSEKINHKEFCQHEDEYINISSILLTEKGEKTIINYRTPHQKVMTCEDDYKNLIKAKAVYMANLSKVALEERISILKYAKNNNVKTFVNLNVTDCRRPIEQILHILKQTDVLIINSHEFADIVKTGYKSIDFHDDVTAKYAPFQSTFAALVVTDGARGSFTYINHKVYHQKAETGVKVADATGAGDGFTAAFIAKYLKTDGDVQAAMKNGSEYAVKILKKIGAN</sequence>
<dbReference type="STRING" id="1802061.A3A93_04610"/>
<organism evidence="4 5">
    <name type="scientific">Candidatus Roizmanbacteria bacterium RIFCSPLOWO2_01_FULL_38_12</name>
    <dbReference type="NCBI Taxonomy" id="1802061"/>
    <lineage>
        <taxon>Bacteria</taxon>
        <taxon>Candidatus Roizmaniibacteriota</taxon>
    </lineage>
</organism>
<evidence type="ECO:0000313" key="4">
    <source>
        <dbReference type="EMBL" id="OGK48446.1"/>
    </source>
</evidence>
<accession>A0A1F7IYJ2</accession>
<reference evidence="4 5" key="1">
    <citation type="journal article" date="2016" name="Nat. Commun.">
        <title>Thousands of microbial genomes shed light on interconnected biogeochemical processes in an aquifer system.</title>
        <authorList>
            <person name="Anantharaman K."/>
            <person name="Brown C.T."/>
            <person name="Hug L.A."/>
            <person name="Sharon I."/>
            <person name="Castelle C.J."/>
            <person name="Probst A.J."/>
            <person name="Thomas B.C."/>
            <person name="Singh A."/>
            <person name="Wilkins M.J."/>
            <person name="Karaoz U."/>
            <person name="Brodie E.L."/>
            <person name="Williams K.H."/>
            <person name="Hubbard S.S."/>
            <person name="Banfield J.F."/>
        </authorList>
    </citation>
    <scope>NUCLEOTIDE SEQUENCE [LARGE SCALE GENOMIC DNA]</scope>
</reference>
<evidence type="ECO:0000259" key="3">
    <source>
        <dbReference type="Pfam" id="PF00294"/>
    </source>
</evidence>
<keyword evidence="2" id="KW-0418">Kinase</keyword>
<dbReference type="PRINTS" id="PR00990">
    <property type="entry name" value="RIBOKINASE"/>
</dbReference>
<dbReference type="InterPro" id="IPR011611">
    <property type="entry name" value="PfkB_dom"/>
</dbReference>
<proteinExistence type="predicted"/>
<dbReference type="SUPFAM" id="SSF53613">
    <property type="entry name" value="Ribokinase-like"/>
    <property type="match status" value="1"/>
</dbReference>
<protein>
    <recommendedName>
        <fullName evidence="3">Carbohydrate kinase PfkB domain-containing protein</fullName>
    </recommendedName>
</protein>
<evidence type="ECO:0000313" key="5">
    <source>
        <dbReference type="Proteomes" id="UP000177141"/>
    </source>
</evidence>
<dbReference type="PANTHER" id="PTHR10584:SF166">
    <property type="entry name" value="RIBOKINASE"/>
    <property type="match status" value="1"/>
</dbReference>
<evidence type="ECO:0000256" key="2">
    <source>
        <dbReference type="ARBA" id="ARBA00022777"/>
    </source>
</evidence>
<keyword evidence="1" id="KW-0808">Transferase</keyword>